<keyword evidence="10 13" id="KW-0067">ATP-binding</keyword>
<feature type="binding site" evidence="14">
    <location>
        <position position="59"/>
    </location>
    <ligand>
        <name>ATP</name>
        <dbReference type="ChEBI" id="CHEBI:30616"/>
    </ligand>
</feature>
<organism evidence="16 17">
    <name type="scientific">Anditalea andensis</name>
    <dbReference type="NCBI Taxonomy" id="1048983"/>
    <lineage>
        <taxon>Bacteria</taxon>
        <taxon>Pseudomonadati</taxon>
        <taxon>Bacteroidota</taxon>
        <taxon>Cytophagia</taxon>
        <taxon>Cytophagales</taxon>
        <taxon>Cytophagaceae</taxon>
        <taxon>Anditalea</taxon>
    </lineage>
</organism>
<evidence type="ECO:0000256" key="4">
    <source>
        <dbReference type="ARBA" id="ARBA00015492"/>
    </source>
</evidence>
<feature type="binding site" evidence="14">
    <location>
        <position position="187"/>
    </location>
    <ligand>
        <name>ATP</name>
        <dbReference type="ChEBI" id="CHEBI:30616"/>
    </ligand>
</feature>
<dbReference type="NCBIfam" id="TIGR00057">
    <property type="entry name" value="L-threonylcarbamoyladenylate synthase"/>
    <property type="match status" value="1"/>
</dbReference>
<feature type="binding site" evidence="14">
    <location>
        <position position="50"/>
    </location>
    <ligand>
        <name>ATP</name>
        <dbReference type="ChEBI" id="CHEBI:30616"/>
    </ligand>
</feature>
<dbReference type="InterPro" id="IPR038385">
    <property type="entry name" value="Sua5/YwlC_C"/>
</dbReference>
<keyword evidence="5 13" id="KW-0963">Cytoplasm</keyword>
<dbReference type="FunFam" id="3.90.870.10:FF:000009">
    <property type="entry name" value="Threonylcarbamoyl-AMP synthase, putative"/>
    <property type="match status" value="1"/>
</dbReference>
<comment type="function">
    <text evidence="13">Required for the formation of a threonylcarbamoyl group on adenosine at position 37 (t(6)A37) in tRNAs that read codons beginning with adenine.</text>
</comment>
<dbReference type="GO" id="GO:0000049">
    <property type="term" value="F:tRNA binding"/>
    <property type="evidence" value="ECO:0007669"/>
    <property type="project" value="TreeGrafter"/>
</dbReference>
<feature type="domain" description="YrdC-like" evidence="15">
    <location>
        <begin position="5"/>
        <end position="191"/>
    </location>
</feature>
<dbReference type="EC" id="2.7.7.87" evidence="3 13"/>
<dbReference type="GO" id="GO:0005737">
    <property type="term" value="C:cytoplasm"/>
    <property type="evidence" value="ECO:0007669"/>
    <property type="project" value="UniProtKB-SubCell"/>
</dbReference>
<dbReference type="EMBL" id="JMIH01000014">
    <property type="protein sequence ID" value="KEO75117.1"/>
    <property type="molecule type" value="Genomic_DNA"/>
</dbReference>
<dbReference type="RefSeq" id="WP_035071682.1">
    <property type="nucleotide sequence ID" value="NZ_JMIH01000014.1"/>
</dbReference>
<dbReference type="PROSITE" id="PS51163">
    <property type="entry name" value="YRDC"/>
    <property type="match status" value="1"/>
</dbReference>
<evidence type="ECO:0000313" key="17">
    <source>
        <dbReference type="Proteomes" id="UP000027821"/>
    </source>
</evidence>
<evidence type="ECO:0000256" key="7">
    <source>
        <dbReference type="ARBA" id="ARBA00022694"/>
    </source>
</evidence>
<comment type="catalytic activity">
    <reaction evidence="12 13">
        <text>L-threonine + hydrogencarbonate + ATP = L-threonylcarbamoyladenylate + diphosphate + H2O</text>
        <dbReference type="Rhea" id="RHEA:36407"/>
        <dbReference type="ChEBI" id="CHEBI:15377"/>
        <dbReference type="ChEBI" id="CHEBI:17544"/>
        <dbReference type="ChEBI" id="CHEBI:30616"/>
        <dbReference type="ChEBI" id="CHEBI:33019"/>
        <dbReference type="ChEBI" id="CHEBI:57926"/>
        <dbReference type="ChEBI" id="CHEBI:73682"/>
        <dbReference type="EC" id="2.7.7.87"/>
    </reaction>
</comment>
<evidence type="ECO:0000256" key="8">
    <source>
        <dbReference type="ARBA" id="ARBA00022695"/>
    </source>
</evidence>
<feature type="binding site" evidence="14">
    <location>
        <position position="113"/>
    </location>
    <ligand>
        <name>L-threonine</name>
        <dbReference type="ChEBI" id="CHEBI:57926"/>
    </ligand>
</feature>
<dbReference type="PIRSF" id="PIRSF004930">
    <property type="entry name" value="Tln_factor_SUA5"/>
    <property type="match status" value="1"/>
</dbReference>
<keyword evidence="7 13" id="KW-0819">tRNA processing</keyword>
<evidence type="ECO:0000256" key="5">
    <source>
        <dbReference type="ARBA" id="ARBA00022490"/>
    </source>
</evidence>
<dbReference type="GO" id="GO:0006450">
    <property type="term" value="P:regulation of translational fidelity"/>
    <property type="evidence" value="ECO:0007669"/>
    <property type="project" value="TreeGrafter"/>
</dbReference>
<dbReference type="PANTHER" id="PTHR17490">
    <property type="entry name" value="SUA5"/>
    <property type="match status" value="1"/>
</dbReference>
<feature type="binding site" evidence="14">
    <location>
        <position position="27"/>
    </location>
    <ligand>
        <name>L-threonine</name>
        <dbReference type="ChEBI" id="CHEBI:57926"/>
    </ligand>
</feature>
<dbReference type="InterPro" id="IPR006070">
    <property type="entry name" value="Sua5-like_dom"/>
</dbReference>
<comment type="caution">
    <text evidence="16">The sequence shown here is derived from an EMBL/GenBank/DDBJ whole genome shotgun (WGS) entry which is preliminary data.</text>
</comment>
<evidence type="ECO:0000256" key="6">
    <source>
        <dbReference type="ARBA" id="ARBA00022679"/>
    </source>
</evidence>
<evidence type="ECO:0000256" key="12">
    <source>
        <dbReference type="ARBA" id="ARBA00048366"/>
    </source>
</evidence>
<dbReference type="SUPFAM" id="SSF55821">
    <property type="entry name" value="YrdC/RibB"/>
    <property type="match status" value="1"/>
</dbReference>
<keyword evidence="6 13" id="KW-0808">Transferase</keyword>
<evidence type="ECO:0000256" key="1">
    <source>
        <dbReference type="ARBA" id="ARBA00004496"/>
    </source>
</evidence>
<dbReference type="InterPro" id="IPR050156">
    <property type="entry name" value="TC-AMP_synthase_SUA5"/>
</dbReference>
<dbReference type="Gene3D" id="3.40.50.11030">
    <property type="entry name" value="Threonylcarbamoyl-AMP synthase, C-terminal domain"/>
    <property type="match status" value="1"/>
</dbReference>
<feature type="binding site" evidence="14">
    <location>
        <position position="223"/>
    </location>
    <ligand>
        <name>ATP</name>
        <dbReference type="ChEBI" id="CHEBI:30616"/>
    </ligand>
</feature>
<feature type="binding site" evidence="14">
    <location>
        <position position="135"/>
    </location>
    <ligand>
        <name>ATP</name>
        <dbReference type="ChEBI" id="CHEBI:30616"/>
    </ligand>
</feature>
<dbReference type="GO" id="GO:0005524">
    <property type="term" value="F:ATP binding"/>
    <property type="evidence" value="ECO:0007669"/>
    <property type="project" value="UniProtKB-UniRule"/>
</dbReference>
<dbReference type="Pfam" id="PF01300">
    <property type="entry name" value="Sua5_yciO_yrdC"/>
    <property type="match status" value="1"/>
</dbReference>
<evidence type="ECO:0000256" key="2">
    <source>
        <dbReference type="ARBA" id="ARBA00007663"/>
    </source>
</evidence>
<dbReference type="InterPro" id="IPR017945">
    <property type="entry name" value="DHBP_synth_RibB-like_a/b_dom"/>
</dbReference>
<evidence type="ECO:0000256" key="13">
    <source>
        <dbReference type="PIRNR" id="PIRNR004930"/>
    </source>
</evidence>
<feature type="binding site" evidence="14">
    <location>
        <position position="133"/>
    </location>
    <ligand>
        <name>L-threonine</name>
        <dbReference type="ChEBI" id="CHEBI:57926"/>
    </ligand>
</feature>
<gene>
    <name evidence="16" type="ORF">EL17_05450</name>
</gene>
<keyword evidence="9 13" id="KW-0547">Nucleotide-binding</keyword>
<sequence>MAEIGKDIAKAKAILEAGGLVGIPTETVYGLAANALDAEAVAKIFEVKNRPEFDPLIIHVSSMQQVVKYTEGIHPILESLGTIFWPGPLTLLLPRKSIIPDLVTSGLDHVAVRVPQHPLTLGLLANLDFPLAAPSANPFGYISPTTAAHVDDQLGDMIPYVLDGGNSEVGLESTIIGLEEEQITIYRLGGVDVGDIEKIVGPVTIMSHSSSNPKSPGMLKSHYAPRKKVILGDIAKNLGVYKNEKIGILSFTSQYTGGQESFVLSERGSYAEAAKNLFTALRFLDQADVSLILAELLPEENLGRAINDRLRRASVK</sequence>
<evidence type="ECO:0000313" key="16">
    <source>
        <dbReference type="EMBL" id="KEO75117.1"/>
    </source>
</evidence>
<dbReference type="Pfam" id="PF03481">
    <property type="entry name" value="Sua5_C"/>
    <property type="match status" value="1"/>
</dbReference>
<dbReference type="STRING" id="1048983.EL17_05450"/>
<dbReference type="Gene3D" id="3.90.870.10">
    <property type="entry name" value="DHBP synthase"/>
    <property type="match status" value="1"/>
</dbReference>
<feature type="binding site" evidence="14">
    <location>
        <position position="143"/>
    </location>
    <ligand>
        <name>ATP</name>
        <dbReference type="ChEBI" id="CHEBI:30616"/>
    </ligand>
</feature>
<keyword evidence="8 13" id="KW-0548">Nucleotidyltransferase</keyword>
<evidence type="ECO:0000256" key="11">
    <source>
        <dbReference type="ARBA" id="ARBA00029774"/>
    </source>
</evidence>
<evidence type="ECO:0000256" key="3">
    <source>
        <dbReference type="ARBA" id="ARBA00012584"/>
    </source>
</evidence>
<feature type="binding site" evidence="14">
    <location>
        <position position="173"/>
    </location>
    <ligand>
        <name>L-threonine</name>
        <dbReference type="ChEBI" id="CHEBI:57926"/>
    </ligand>
</feature>
<dbReference type="GO" id="GO:0008033">
    <property type="term" value="P:tRNA processing"/>
    <property type="evidence" value="ECO:0007669"/>
    <property type="project" value="UniProtKB-KW"/>
</dbReference>
<keyword evidence="17" id="KW-1185">Reference proteome</keyword>
<evidence type="ECO:0000256" key="14">
    <source>
        <dbReference type="PIRSR" id="PIRSR004930-1"/>
    </source>
</evidence>
<comment type="similarity">
    <text evidence="2 13">Belongs to the SUA5 family.</text>
</comment>
<dbReference type="InterPro" id="IPR005145">
    <property type="entry name" value="Sua5_C"/>
</dbReference>
<name>A0A074LMM3_9BACT</name>
<evidence type="ECO:0000256" key="10">
    <source>
        <dbReference type="ARBA" id="ARBA00022840"/>
    </source>
</evidence>
<accession>A0A074LMM3</accession>
<dbReference type="PANTHER" id="PTHR17490:SF16">
    <property type="entry name" value="THREONYLCARBAMOYL-AMP SYNTHASE"/>
    <property type="match status" value="1"/>
</dbReference>
<dbReference type="Proteomes" id="UP000027821">
    <property type="component" value="Unassembled WGS sequence"/>
</dbReference>
<dbReference type="GO" id="GO:0003725">
    <property type="term" value="F:double-stranded RNA binding"/>
    <property type="evidence" value="ECO:0007669"/>
    <property type="project" value="UniProtKB-UniRule"/>
</dbReference>
<proteinExistence type="inferred from homology"/>
<dbReference type="InterPro" id="IPR010923">
    <property type="entry name" value="T(6)A37_SUA5"/>
</dbReference>
<dbReference type="OrthoDB" id="9814580at2"/>
<protein>
    <recommendedName>
        <fullName evidence="4 13">Threonylcarbamoyl-AMP synthase</fullName>
        <shortName evidence="13">TC-AMP synthase</shortName>
        <ecNumber evidence="3 13">2.7.7.87</ecNumber>
    </recommendedName>
    <alternativeName>
        <fullName evidence="11 13">L-threonylcarbamoyladenylate synthase</fullName>
    </alternativeName>
</protein>
<evidence type="ECO:0000256" key="9">
    <source>
        <dbReference type="ARBA" id="ARBA00022741"/>
    </source>
</evidence>
<dbReference type="eggNOG" id="COG0009">
    <property type="taxonomic scope" value="Bacteria"/>
</dbReference>
<dbReference type="AlphaFoldDB" id="A0A074LMM3"/>
<reference evidence="16 17" key="1">
    <citation type="submission" date="2014-04" db="EMBL/GenBank/DDBJ databases">
        <title>Characterization and application of a salt tolerant electro-active bacterium.</title>
        <authorList>
            <person name="Yang L."/>
            <person name="Wei S."/>
            <person name="Tay Q.X.M."/>
        </authorList>
    </citation>
    <scope>NUCLEOTIDE SEQUENCE [LARGE SCALE GENOMIC DNA]</scope>
    <source>
        <strain evidence="16 17">LY1</strain>
    </source>
</reference>
<comment type="subcellular location">
    <subcellularLocation>
        <location evidence="1 13">Cytoplasm</location>
    </subcellularLocation>
</comment>
<evidence type="ECO:0000259" key="15">
    <source>
        <dbReference type="PROSITE" id="PS51163"/>
    </source>
</evidence>
<dbReference type="GO" id="GO:0061710">
    <property type="term" value="F:L-threonylcarbamoyladenylate synthase"/>
    <property type="evidence" value="ECO:0007669"/>
    <property type="project" value="UniProtKB-EC"/>
</dbReference>